<dbReference type="Gene3D" id="3.50.50.100">
    <property type="match status" value="1"/>
</dbReference>
<dbReference type="SUPFAM" id="SSF51905">
    <property type="entry name" value="FAD/NAD(P)-binding domain"/>
    <property type="match status" value="1"/>
</dbReference>
<dbReference type="CDD" id="cd12148">
    <property type="entry name" value="fungal_TF_MHR"/>
    <property type="match status" value="1"/>
</dbReference>
<dbReference type="PANTHER" id="PTHR31001">
    <property type="entry name" value="UNCHARACTERIZED TRANSCRIPTIONAL REGULATORY PROTEIN"/>
    <property type="match status" value="1"/>
</dbReference>
<dbReference type="InterPro" id="IPR050613">
    <property type="entry name" value="Sec_Metabolite_Reg"/>
</dbReference>
<comment type="subcellular location">
    <subcellularLocation>
        <location evidence="1">Nucleus</location>
    </subcellularLocation>
</comment>
<evidence type="ECO:0000313" key="6">
    <source>
        <dbReference type="EMBL" id="KPA37989.1"/>
    </source>
</evidence>
<dbReference type="InterPro" id="IPR001138">
    <property type="entry name" value="Zn2Cys6_DnaBD"/>
</dbReference>
<dbReference type="InterPro" id="IPR036864">
    <property type="entry name" value="Zn2-C6_fun-type_DNA-bd_sf"/>
</dbReference>
<dbReference type="AlphaFoldDB" id="A0A0M9EQU0"/>
<reference evidence="6 7" key="1">
    <citation type="submission" date="2015-04" db="EMBL/GenBank/DDBJ databases">
        <title>The draft genome sequence of Fusarium langsethiae, a T-2/HT-2 mycotoxin producer.</title>
        <authorList>
            <person name="Lysoe E."/>
            <person name="Divon H.H."/>
            <person name="Terzi V."/>
            <person name="Orru L."/>
            <person name="Lamontanara A."/>
            <person name="Kolseth A.-K."/>
            <person name="Frandsen R.J."/>
            <person name="Nielsen K."/>
            <person name="Thrane U."/>
        </authorList>
    </citation>
    <scope>NUCLEOTIDE SEQUENCE [LARGE SCALE GENOMIC DNA]</scope>
    <source>
        <strain evidence="6 7">Fl201059</strain>
    </source>
</reference>
<dbReference type="PRINTS" id="PR00411">
    <property type="entry name" value="PNDRDTASEI"/>
</dbReference>
<proteinExistence type="predicted"/>
<dbReference type="InterPro" id="IPR007219">
    <property type="entry name" value="XnlR_reg_dom"/>
</dbReference>
<dbReference type="SMART" id="SM00066">
    <property type="entry name" value="GAL4"/>
    <property type="match status" value="1"/>
</dbReference>
<feature type="compositionally biased region" description="Acidic residues" evidence="4">
    <location>
        <begin position="534"/>
        <end position="545"/>
    </location>
</feature>
<evidence type="ECO:0000256" key="4">
    <source>
        <dbReference type="SAM" id="MobiDB-lite"/>
    </source>
</evidence>
<dbReference type="PRINTS" id="PR00368">
    <property type="entry name" value="FADPNR"/>
</dbReference>
<evidence type="ECO:0000256" key="2">
    <source>
        <dbReference type="ARBA" id="ARBA00022723"/>
    </source>
</evidence>
<keyword evidence="3" id="KW-0539">Nucleus</keyword>
<dbReference type="CDD" id="cd00067">
    <property type="entry name" value="GAL4"/>
    <property type="match status" value="1"/>
</dbReference>
<accession>A0A0M9EQU0</accession>
<dbReference type="EMBL" id="JXCE01000332">
    <property type="protein sequence ID" value="KPA37989.1"/>
    <property type="molecule type" value="Genomic_DNA"/>
</dbReference>
<evidence type="ECO:0000256" key="1">
    <source>
        <dbReference type="ARBA" id="ARBA00004123"/>
    </source>
</evidence>
<dbReference type="PANTHER" id="PTHR31001:SF40">
    <property type="entry name" value="ZN(II)2CYS6 TRANSCRIPTION FACTOR (EUROFUNG)"/>
    <property type="match status" value="1"/>
</dbReference>
<name>A0A0M9EQU0_FUSLA</name>
<dbReference type="GO" id="GO:0000981">
    <property type="term" value="F:DNA-binding transcription factor activity, RNA polymerase II-specific"/>
    <property type="evidence" value="ECO:0007669"/>
    <property type="project" value="InterPro"/>
</dbReference>
<protein>
    <submittedName>
        <fullName evidence="6">Transcriptional activator mut3p</fullName>
    </submittedName>
</protein>
<feature type="region of interest" description="Disordered" evidence="4">
    <location>
        <begin position="519"/>
        <end position="565"/>
    </location>
</feature>
<dbReference type="PROSITE" id="PS50048">
    <property type="entry name" value="ZN2_CY6_FUNGAL_2"/>
    <property type="match status" value="1"/>
</dbReference>
<dbReference type="GO" id="GO:0008270">
    <property type="term" value="F:zinc ion binding"/>
    <property type="evidence" value="ECO:0007669"/>
    <property type="project" value="InterPro"/>
</dbReference>
<dbReference type="GO" id="GO:0006351">
    <property type="term" value="P:DNA-templated transcription"/>
    <property type="evidence" value="ECO:0007669"/>
    <property type="project" value="InterPro"/>
</dbReference>
<keyword evidence="2" id="KW-0479">Metal-binding</keyword>
<dbReference type="InterPro" id="IPR023753">
    <property type="entry name" value="FAD/NAD-binding_dom"/>
</dbReference>
<feature type="domain" description="Zn(2)-C6 fungal-type" evidence="5">
    <location>
        <begin position="446"/>
        <end position="483"/>
    </location>
</feature>
<feature type="compositionally biased region" description="Polar residues" evidence="4">
    <location>
        <begin position="550"/>
        <end position="565"/>
    </location>
</feature>
<keyword evidence="7" id="KW-1185">Reference proteome</keyword>
<dbReference type="SUPFAM" id="SSF57701">
    <property type="entry name" value="Zn2/Cys6 DNA-binding domain"/>
    <property type="match status" value="1"/>
</dbReference>
<dbReference type="Gene3D" id="4.10.240.10">
    <property type="entry name" value="Zn(2)-C6 fungal-type DNA-binding domain"/>
    <property type="match status" value="1"/>
</dbReference>
<comment type="caution">
    <text evidence="6">The sequence shown here is derived from an EMBL/GenBank/DDBJ whole genome shotgun (WGS) entry which is preliminary data.</text>
</comment>
<dbReference type="Pfam" id="PF04082">
    <property type="entry name" value="Fungal_trans"/>
    <property type="match status" value="1"/>
</dbReference>
<dbReference type="OrthoDB" id="2406834at2759"/>
<dbReference type="Pfam" id="PF00172">
    <property type="entry name" value="Zn_clus"/>
    <property type="match status" value="1"/>
</dbReference>
<evidence type="ECO:0000313" key="7">
    <source>
        <dbReference type="Proteomes" id="UP000037904"/>
    </source>
</evidence>
<dbReference type="GO" id="GO:0016491">
    <property type="term" value="F:oxidoreductase activity"/>
    <property type="evidence" value="ECO:0007669"/>
    <property type="project" value="InterPro"/>
</dbReference>
<sequence>MVVPSSPTLTTATSHYSDATALTAPSGHPSIMNRVQQDPPTYKILIIGGSYAGLSAAVNLLDLHRGSQPRQSRESYIHQRQLPKHNIEITIIDERDGFYHLVGSPLALFDGEYAKKTWIKYQDIPEMHGSLIEHIHGAVTEVDCVEKKAVVIDRTTKTRMIQSYDILVASSGLRRAWPIAPRAKTKEEFLSHIVHRTSSFGGATRGVVIVGGGAVGVEIAAKLKILIPQLTVTLAHSRDTLLSSEPIPDSAKEKTLELLRDTGVRVLMNHRLSQVTDERTSDGDNVFRLEFNNGTQMVASKVIHAISQSVPSTEYLPASALDSNGYVEVLPSLNLRQGTPNYQDHFSAGDIVQWPGIKRCSGAMHMGQIVAQNVHQRVIQRLTGREPTMKDLEEFPPMIAVAVAKSAVSYAPQTGVTWGGDVLQTYFGDDMAFSFPAPSNRRMPLSCEPCRRRKIKCPRNNSRGRAPCDTCVRRGIPVNECIYLRDQSSRRNVLVPRHAGNAALVARIDRLEELLRQSVSSAGSEPRKLHSELELELEPEPEQEADFLSPDSTLHQSATTWSSTQSDASLTQPYASIPPVGVIIRYESGHERFESVSSQWSPMIQNNPVVIGVKTEMAENMSGSMPFSMNNSSTADLLELLPPASYCDQLKKLYFDTFAPLFHILHDPTFEIDYLRFQSDPEKVSLHWLALLFAILSIAVIALPQESPLLRELGKRNSVLDNMWLLSSRYRGGVMKCLEADHYLWRHNMNTLQALVILIYGINHTHGQSWALLGAARNIALSLGCHIEPTVFQMEPIRVEERRRCWAGLKMLYTIQNTTLGILDATHIPSTVKSPLDINDNELVVGCQLPRSREGPTQMSYLLLKFELYDLCTRICSHVFESSPTVGYDKVQALDAEIVAMREKLNYKYLFDVSIAAHHSVQLNILFGYTHQLTLLLHRLVLRQGASGYTRENWLTSQTKCIESSKELLGIHHAFHENPSFHPYQWYNRGLGSFHAFHAAVCLAHICMSGTNLDSPTKTSFQELTRDSLQVFRYFMETGISAICTKATPVLEKLLSVMNSRDPSTRSQSMYHLSDSSHGNDAELFDEYIENLAPQQWLSPSNMGWEGWATILEHGSMENVF</sequence>
<dbReference type="Proteomes" id="UP000037904">
    <property type="component" value="Unassembled WGS sequence"/>
</dbReference>
<organism evidence="6 7">
    <name type="scientific">Fusarium langsethiae</name>
    <dbReference type="NCBI Taxonomy" id="179993"/>
    <lineage>
        <taxon>Eukaryota</taxon>
        <taxon>Fungi</taxon>
        <taxon>Dikarya</taxon>
        <taxon>Ascomycota</taxon>
        <taxon>Pezizomycotina</taxon>
        <taxon>Sordariomycetes</taxon>
        <taxon>Hypocreomycetidae</taxon>
        <taxon>Hypocreales</taxon>
        <taxon>Nectriaceae</taxon>
        <taxon>Fusarium</taxon>
    </lineage>
</organism>
<dbReference type="Pfam" id="PF07992">
    <property type="entry name" value="Pyr_redox_2"/>
    <property type="match status" value="1"/>
</dbReference>
<evidence type="ECO:0000259" key="5">
    <source>
        <dbReference type="PROSITE" id="PS50048"/>
    </source>
</evidence>
<dbReference type="InterPro" id="IPR036188">
    <property type="entry name" value="FAD/NAD-bd_sf"/>
</dbReference>
<dbReference type="GO" id="GO:0005634">
    <property type="term" value="C:nucleus"/>
    <property type="evidence" value="ECO:0007669"/>
    <property type="project" value="UniProtKB-SubCell"/>
</dbReference>
<evidence type="ECO:0000256" key="3">
    <source>
        <dbReference type="ARBA" id="ARBA00023242"/>
    </source>
</evidence>
<gene>
    <name evidence="6" type="ORF">FLAG1_09187</name>
</gene>
<dbReference type="GO" id="GO:0003677">
    <property type="term" value="F:DNA binding"/>
    <property type="evidence" value="ECO:0007669"/>
    <property type="project" value="InterPro"/>
</dbReference>